<dbReference type="EMBL" id="JAVHJO010000003">
    <property type="protein sequence ID" value="KAK6541996.1"/>
    <property type="molecule type" value="Genomic_DNA"/>
</dbReference>
<organism evidence="2 3">
    <name type="scientific">Orbilia ellipsospora</name>
    <dbReference type="NCBI Taxonomy" id="2528407"/>
    <lineage>
        <taxon>Eukaryota</taxon>
        <taxon>Fungi</taxon>
        <taxon>Dikarya</taxon>
        <taxon>Ascomycota</taxon>
        <taxon>Pezizomycotina</taxon>
        <taxon>Orbiliomycetes</taxon>
        <taxon>Orbiliales</taxon>
        <taxon>Orbiliaceae</taxon>
        <taxon>Orbilia</taxon>
    </lineage>
</organism>
<dbReference type="AlphaFoldDB" id="A0AAV9XJ58"/>
<protein>
    <submittedName>
        <fullName evidence="2">Uncharacterized protein</fullName>
    </submittedName>
</protein>
<feature type="region of interest" description="Disordered" evidence="1">
    <location>
        <begin position="364"/>
        <end position="389"/>
    </location>
</feature>
<sequence length="1081" mass="118321">MSKAHQYKFVNKDYTLILDAPDPTDSGNHYLITPDLAFDTPICYIYAENVILAGDLHLPGKTLGIFCNTLTVPAPVPPSKTPIITTIDVSGKDGTRNLSDEDVRNGGDGGVVYLYVENMTEPLLNSLRIKSNAGNGAVGMDSLTGEGGPGGNGGDGGNIQVAFGSIFCDIGLQVYNGVSKAWAVQVKNMSEDILPAIKLETIGDDKVFGYLATSVASWDAIVADYDTYSKALQALITSLGTILSPPESSTSIPDDTTVDLVNYLISYIESYLSMQSAPRSVPKSTTDISAIENAITAFIKLGSAPHQQTLVASMKALSILGGGQGPSKTTDFGSAIDEIMQASVDILEQLEDYISQTMGETKKGYKGLGGRSNPNESRPTGKAGLDGKPGYTKGKYLGFDGRDSDSDVPFAYAFPEQCRMLLNIADSYYFVQDSDNWATAAGLYHRLSKRLSFMDNISKDSAVAKAYQLMDAGNDNINGITFNPLLEIRSVYVTAQSRLNQISLCHDMFGNADTWVPRLSAQYYKGMLDKMMDQLKLIETAVTTYEEAEQDDAVKSAQAQVGFRNSKNASDTAQDHIDILEGLLTTYEKQISTYASLIAPAHDKILANLETVASDIRNAININPEDIINAITNLAMCPNKFMAIATIGSEIYKAETTVTNAEGVDVNKNYVLQQLTTCGDTLKSLHEAFKQNSDDGTLDLDDPGASMILAQQNDITKLLQDFSNAIPKSDSSALADNFKDYANLVSKRNNAVMSYNSTLQLLAQAIDDRGKYAAQTAQWGETLLKLPTDLPAIVLWLKRCRDNLQLGIMQRLNYQSRAIYFWGLNPVSIMNTPGPLGNSFDLSNDQGNIDSKAEEVLQTLANNTMKYFPASGGSGAFYQISDYDLATLTEKPVVTEDGTKVWTNTVTIKPKKIQEISLDRNIRLTEVRFWLLGVKSNARQDPHERQVFNLELTQCGTETIQNTLGTEIVFTHDPVTTTFGYYCNKVTKFKNCVESNKWDDSSKSFQGDWDYNKSNYPSDGDISAPIGPYSDWTITIKSNEDGNPGLDLSNVTEGWFEFIGRKQGSESTPSPMFRRRKILHE</sequence>
<evidence type="ECO:0000313" key="2">
    <source>
        <dbReference type="EMBL" id="KAK6541996.1"/>
    </source>
</evidence>
<reference evidence="2 3" key="1">
    <citation type="submission" date="2019-10" db="EMBL/GenBank/DDBJ databases">
        <authorList>
            <person name="Palmer J.M."/>
        </authorList>
    </citation>
    <scope>NUCLEOTIDE SEQUENCE [LARGE SCALE GENOMIC DNA]</scope>
    <source>
        <strain evidence="2 3">TWF694</strain>
    </source>
</reference>
<keyword evidence="3" id="KW-1185">Reference proteome</keyword>
<dbReference type="Proteomes" id="UP001365542">
    <property type="component" value="Unassembled WGS sequence"/>
</dbReference>
<gene>
    <name evidence="2" type="ORF">TWF694_007768</name>
</gene>
<name>A0AAV9XJ58_9PEZI</name>
<comment type="caution">
    <text evidence="2">The sequence shown here is derived from an EMBL/GenBank/DDBJ whole genome shotgun (WGS) entry which is preliminary data.</text>
</comment>
<evidence type="ECO:0000313" key="3">
    <source>
        <dbReference type="Proteomes" id="UP001365542"/>
    </source>
</evidence>
<evidence type="ECO:0000256" key="1">
    <source>
        <dbReference type="SAM" id="MobiDB-lite"/>
    </source>
</evidence>
<accession>A0AAV9XJ58</accession>
<proteinExistence type="predicted"/>